<gene>
    <name evidence="6" type="ORF">TJEJU_2911</name>
</gene>
<dbReference type="GO" id="GO:0046872">
    <property type="term" value="F:metal ion binding"/>
    <property type="evidence" value="ECO:0007669"/>
    <property type="project" value="UniProtKB-KW"/>
</dbReference>
<keyword evidence="2" id="KW-0479">Metal-binding</keyword>
<evidence type="ECO:0000256" key="3">
    <source>
        <dbReference type="ARBA" id="ARBA00022801"/>
    </source>
</evidence>
<keyword evidence="3 6" id="KW-0378">Hydrolase</keyword>
<dbReference type="InterPro" id="IPR000917">
    <property type="entry name" value="Sulfatase_N"/>
</dbReference>
<name>A0A238UDU8_9FLAO</name>
<dbReference type="EC" id="3.1.6.-" evidence="6"/>
<comment type="similarity">
    <text evidence="1">Belongs to the sulfatase family.</text>
</comment>
<evidence type="ECO:0000259" key="5">
    <source>
        <dbReference type="Pfam" id="PF00884"/>
    </source>
</evidence>
<dbReference type="InterPro" id="IPR017850">
    <property type="entry name" value="Alkaline_phosphatase_core_sf"/>
</dbReference>
<dbReference type="InterPro" id="IPR024607">
    <property type="entry name" value="Sulfatase_CS"/>
</dbReference>
<dbReference type="InterPro" id="IPR050738">
    <property type="entry name" value="Sulfatase"/>
</dbReference>
<dbReference type="PANTHER" id="PTHR42693">
    <property type="entry name" value="ARYLSULFATASE FAMILY MEMBER"/>
    <property type="match status" value="1"/>
</dbReference>
<dbReference type="Gene3D" id="3.30.1120.10">
    <property type="match status" value="1"/>
</dbReference>
<organism evidence="6 7">
    <name type="scientific">Tenacibaculum jejuense</name>
    <dbReference type="NCBI Taxonomy" id="584609"/>
    <lineage>
        <taxon>Bacteria</taxon>
        <taxon>Pseudomonadati</taxon>
        <taxon>Bacteroidota</taxon>
        <taxon>Flavobacteriia</taxon>
        <taxon>Flavobacteriales</taxon>
        <taxon>Flavobacteriaceae</taxon>
        <taxon>Tenacibaculum</taxon>
    </lineage>
</organism>
<dbReference type="Proteomes" id="UP000215214">
    <property type="component" value="Chromosome TJEJU"/>
</dbReference>
<dbReference type="AlphaFoldDB" id="A0A238UDU8"/>
<dbReference type="Pfam" id="PF00884">
    <property type="entry name" value="Sulfatase"/>
    <property type="match status" value="1"/>
</dbReference>
<dbReference type="KEGG" id="tje:TJEJU_2911"/>
<evidence type="ECO:0000256" key="1">
    <source>
        <dbReference type="ARBA" id="ARBA00008779"/>
    </source>
</evidence>
<dbReference type="GO" id="GO:0004065">
    <property type="term" value="F:arylsulfatase activity"/>
    <property type="evidence" value="ECO:0007669"/>
    <property type="project" value="TreeGrafter"/>
</dbReference>
<feature type="domain" description="Sulfatase N-terminal" evidence="5">
    <location>
        <begin position="34"/>
        <end position="351"/>
    </location>
</feature>
<accession>A0A238UDU8</accession>
<evidence type="ECO:0000256" key="4">
    <source>
        <dbReference type="ARBA" id="ARBA00022837"/>
    </source>
</evidence>
<evidence type="ECO:0000313" key="6">
    <source>
        <dbReference type="EMBL" id="SNR16580.1"/>
    </source>
</evidence>
<dbReference type="EMBL" id="LT899436">
    <property type="protein sequence ID" value="SNR16580.1"/>
    <property type="molecule type" value="Genomic_DNA"/>
</dbReference>
<evidence type="ECO:0000256" key="2">
    <source>
        <dbReference type="ARBA" id="ARBA00022723"/>
    </source>
</evidence>
<keyword evidence="4" id="KW-0106">Calcium</keyword>
<reference evidence="6 7" key="1">
    <citation type="submission" date="2017-07" db="EMBL/GenBank/DDBJ databases">
        <authorList>
            <person name="Sun Z.S."/>
            <person name="Albrecht U."/>
            <person name="Echele G."/>
            <person name="Lee C.C."/>
        </authorList>
    </citation>
    <scope>NUCLEOTIDE SEQUENCE [LARGE SCALE GENOMIC DNA]</scope>
    <source>
        <strain evidence="7">type strain: KCTC 22618</strain>
    </source>
</reference>
<dbReference type="Gene3D" id="3.40.720.10">
    <property type="entry name" value="Alkaline Phosphatase, subunit A"/>
    <property type="match status" value="1"/>
</dbReference>
<dbReference type="PROSITE" id="PS00523">
    <property type="entry name" value="SULFATASE_1"/>
    <property type="match status" value="1"/>
</dbReference>
<proteinExistence type="inferred from homology"/>
<protein>
    <submittedName>
        <fullName evidence="6">Endo-4S-kappa-carrageenan sulphatase, family S1-19</fullName>
        <ecNumber evidence="6">3.1.6.-</ecNumber>
    </submittedName>
</protein>
<dbReference type="PANTHER" id="PTHR42693:SF53">
    <property type="entry name" value="ENDO-4-O-SULFATASE"/>
    <property type="match status" value="1"/>
</dbReference>
<dbReference type="SUPFAM" id="SSF53649">
    <property type="entry name" value="Alkaline phosphatase-like"/>
    <property type="match status" value="1"/>
</dbReference>
<evidence type="ECO:0000313" key="7">
    <source>
        <dbReference type="Proteomes" id="UP000215214"/>
    </source>
</evidence>
<keyword evidence="7" id="KW-1185">Reference proteome</keyword>
<sequence length="484" mass="55852">MFYKNGIMSKKHLQILFLLITVQITTAVKAQDKPNIILLFADDAGYHDFGFQGSKEMLTPSLDKLAKESIQFKQAYVTDPTCGPSRAGLLTGKYQQRFGYEENNVPGYMSKVSAQDNAEMGLPLEEKTMGDYMQSLGYVTGFYGKWHVGGADRFHPTRRGFDEFYGFRGGARDYFAYKKLPKDKLNWLEKGFENYQEHNGYLTDFLADETIKFIEKNKSKPFFAFVSFNAVHTPMDAKKEDLEKFPKLKGKRKEVAAMTLALDRACGRIMDKLKELGLDDNTLIVFTNDNGGPSDKNASVNYPLSGTKSNHLEGGIRVPFLLKLPKKNKVNTSYKYPISTFDLLPTFYEVGGGDVSKIKDIDGVSLLPYINGKNTKRPHKTLFWRKDGRGAIRKGDFKLIRFPDRPAMLFNIVEDEKELYDVSSEHPELFREMYKELFEWELTLERPRWMLKKSYEKYDIDRMDDYWKKEEKTSDFKSKKSIKN</sequence>